<evidence type="ECO:0000313" key="2">
    <source>
        <dbReference type="EMBL" id="KAF6729910.1"/>
    </source>
</evidence>
<dbReference type="InterPro" id="IPR040325">
    <property type="entry name" value="RIMBP1/2/3"/>
</dbReference>
<dbReference type="GO" id="GO:0045202">
    <property type="term" value="C:synapse"/>
    <property type="evidence" value="ECO:0007669"/>
    <property type="project" value="GOC"/>
</dbReference>
<keyword evidence="2" id="KW-0675">Receptor</keyword>
<comment type="caution">
    <text evidence="2">The sequence shown here is derived from an EMBL/GenBank/DDBJ whole genome shotgun (WGS) entry which is preliminary data.</text>
</comment>
<evidence type="ECO:0000256" key="1">
    <source>
        <dbReference type="SAM" id="Coils"/>
    </source>
</evidence>
<keyword evidence="1" id="KW-0175">Coiled coil</keyword>
<feature type="coiled-coil region" evidence="1">
    <location>
        <begin position="21"/>
        <end position="114"/>
    </location>
</feature>
<accession>A0A834CHX4</accession>
<proteinExistence type="predicted"/>
<reference evidence="2" key="1">
    <citation type="journal article" name="BMC Genomics">
        <title>Long-read sequencing and de novo genome assembly of marine medaka (Oryzias melastigma).</title>
        <authorList>
            <person name="Liang P."/>
            <person name="Saqib H.S.A."/>
            <person name="Ni X."/>
            <person name="Shen Y."/>
        </authorList>
    </citation>
    <scope>NUCLEOTIDE SEQUENCE</scope>
    <source>
        <strain evidence="2">Bigg-433</strain>
    </source>
</reference>
<dbReference type="PANTHER" id="PTHR14234">
    <property type="entry name" value="RIM BINDING PROTEIN-RELATED"/>
    <property type="match status" value="1"/>
</dbReference>
<name>A0A834CHX4_ORYME</name>
<organism evidence="2 3">
    <name type="scientific">Oryzias melastigma</name>
    <name type="common">Marine medaka</name>
    <dbReference type="NCBI Taxonomy" id="30732"/>
    <lineage>
        <taxon>Eukaryota</taxon>
        <taxon>Metazoa</taxon>
        <taxon>Chordata</taxon>
        <taxon>Craniata</taxon>
        <taxon>Vertebrata</taxon>
        <taxon>Euteleostomi</taxon>
        <taxon>Actinopterygii</taxon>
        <taxon>Neopterygii</taxon>
        <taxon>Teleostei</taxon>
        <taxon>Neoteleostei</taxon>
        <taxon>Acanthomorphata</taxon>
        <taxon>Ovalentaria</taxon>
        <taxon>Atherinomorphae</taxon>
        <taxon>Beloniformes</taxon>
        <taxon>Adrianichthyidae</taxon>
        <taxon>Oryziinae</taxon>
        <taxon>Oryzias</taxon>
    </lineage>
</organism>
<dbReference type="Proteomes" id="UP000646548">
    <property type="component" value="Unassembled WGS sequence"/>
</dbReference>
<evidence type="ECO:0000313" key="3">
    <source>
        <dbReference type="Proteomes" id="UP000646548"/>
    </source>
</evidence>
<dbReference type="PANTHER" id="PTHR14234:SF18">
    <property type="entry name" value="RIMS-BINDING PROTEIN 2"/>
    <property type="match status" value="1"/>
</dbReference>
<protein>
    <submittedName>
        <fullName evidence="2">Peripheral-type benzodiazepine receptor-associated protein 1</fullName>
    </submittedName>
</protein>
<gene>
    <name evidence="2" type="ORF">FQA47_008654</name>
</gene>
<sequence>MRHNGVCFSMILPDSCRETEISNSTKECETLEVEVKKKNQTCQTLENDLQDFLQENKHVNLQWFNSSHKASEHEKVKLEYAQLKETLGAVTKERDLALLERNQLQSKLENLEQVLKLWNLFHSTLSYLCYTASTGFCSAVLSNALNMSVAFQCPFWEF</sequence>
<dbReference type="AlphaFoldDB" id="A0A834CHX4"/>
<dbReference type="EMBL" id="WKFB01000248">
    <property type="protein sequence ID" value="KAF6729910.1"/>
    <property type="molecule type" value="Genomic_DNA"/>
</dbReference>
<dbReference type="GO" id="GO:0007274">
    <property type="term" value="P:neuromuscular synaptic transmission"/>
    <property type="evidence" value="ECO:0007669"/>
    <property type="project" value="TreeGrafter"/>
</dbReference>